<dbReference type="AlphaFoldDB" id="A0A8X6RNN5"/>
<evidence type="ECO:0000313" key="2">
    <source>
        <dbReference type="Proteomes" id="UP000887159"/>
    </source>
</evidence>
<proteinExistence type="predicted"/>
<keyword evidence="2" id="KW-1185">Reference proteome</keyword>
<dbReference type="Proteomes" id="UP000887159">
    <property type="component" value="Unassembled WGS sequence"/>
</dbReference>
<evidence type="ECO:0000313" key="1">
    <source>
        <dbReference type="EMBL" id="GFX95874.1"/>
    </source>
</evidence>
<reference evidence="1" key="1">
    <citation type="submission" date="2020-08" db="EMBL/GenBank/DDBJ databases">
        <title>Multicomponent nature underlies the extraordinary mechanical properties of spider dragline silk.</title>
        <authorList>
            <person name="Kono N."/>
            <person name="Nakamura H."/>
            <person name="Mori M."/>
            <person name="Yoshida Y."/>
            <person name="Ohtoshi R."/>
            <person name="Malay A.D."/>
            <person name="Moran D.A.P."/>
            <person name="Tomita M."/>
            <person name="Numata K."/>
            <person name="Arakawa K."/>
        </authorList>
    </citation>
    <scope>NUCLEOTIDE SEQUENCE</scope>
</reference>
<accession>A0A8X6RNN5</accession>
<sequence>MVSIPLTTRHGAATEQNGMLNVEIGCQLSRVKPCLRTSTGSVQNVTPDLFCGSTAQGLLKKPFPGLPSSS</sequence>
<protein>
    <submittedName>
        <fullName evidence="1">Uncharacterized protein</fullName>
    </submittedName>
</protein>
<comment type="caution">
    <text evidence="1">The sequence shown here is derived from an EMBL/GenBank/DDBJ whole genome shotgun (WGS) entry which is preliminary data.</text>
</comment>
<dbReference type="EMBL" id="BMAU01021189">
    <property type="protein sequence ID" value="GFX95874.1"/>
    <property type="molecule type" value="Genomic_DNA"/>
</dbReference>
<organism evidence="1 2">
    <name type="scientific">Trichonephila clavipes</name>
    <name type="common">Golden silk orbweaver</name>
    <name type="synonym">Nephila clavipes</name>
    <dbReference type="NCBI Taxonomy" id="2585209"/>
    <lineage>
        <taxon>Eukaryota</taxon>
        <taxon>Metazoa</taxon>
        <taxon>Ecdysozoa</taxon>
        <taxon>Arthropoda</taxon>
        <taxon>Chelicerata</taxon>
        <taxon>Arachnida</taxon>
        <taxon>Araneae</taxon>
        <taxon>Araneomorphae</taxon>
        <taxon>Entelegynae</taxon>
        <taxon>Araneoidea</taxon>
        <taxon>Nephilidae</taxon>
        <taxon>Trichonephila</taxon>
    </lineage>
</organism>
<name>A0A8X6RNN5_TRICX</name>
<gene>
    <name evidence="1" type="ORF">TNCV_2084541</name>
</gene>